<protein>
    <submittedName>
        <fullName evidence="2">SUMF1/EgtB/PvdO family nonheme iron enzyme</fullName>
    </submittedName>
</protein>
<evidence type="ECO:0000259" key="1">
    <source>
        <dbReference type="PROSITE" id="PS50104"/>
    </source>
</evidence>
<gene>
    <name evidence="2" type="ORF">F6J89_18385</name>
</gene>
<dbReference type="InterPro" id="IPR042095">
    <property type="entry name" value="SUMF_sf"/>
</dbReference>
<dbReference type="GO" id="GO:0120147">
    <property type="term" value="F:formylglycine-generating oxidase activity"/>
    <property type="evidence" value="ECO:0007669"/>
    <property type="project" value="TreeGrafter"/>
</dbReference>
<reference evidence="2" key="1">
    <citation type="submission" date="2019-11" db="EMBL/GenBank/DDBJ databases">
        <title>Genomic insights into an expanded diversity of filamentous marine cyanobacteria reveals the extraordinary biosynthetic potential of Moorea and Okeania.</title>
        <authorList>
            <person name="Ferreira Leao T."/>
            <person name="Wang M."/>
            <person name="Moss N."/>
            <person name="Da Silva R."/>
            <person name="Sanders J."/>
            <person name="Nurk S."/>
            <person name="Gurevich A."/>
            <person name="Humphrey G."/>
            <person name="Reher R."/>
            <person name="Zhu Q."/>
            <person name="Belda-Ferre P."/>
            <person name="Glukhov E."/>
            <person name="Rex R."/>
            <person name="Dorrestein P.C."/>
            <person name="Knight R."/>
            <person name="Pevzner P."/>
            <person name="Gerwick W.H."/>
            <person name="Gerwick L."/>
        </authorList>
    </citation>
    <scope>NUCLEOTIDE SEQUENCE</scope>
    <source>
        <strain evidence="2">SIO1C4</strain>
    </source>
</reference>
<dbReference type="PANTHER" id="PTHR23150:SF19">
    <property type="entry name" value="FORMYLGLYCINE-GENERATING ENZYME"/>
    <property type="match status" value="1"/>
</dbReference>
<accession>A0A6B3NHP5</accession>
<dbReference type="Gene3D" id="3.90.1580.10">
    <property type="entry name" value="paralog of FGE (formylglycine-generating enzyme)"/>
    <property type="match status" value="1"/>
</dbReference>
<proteinExistence type="predicted"/>
<comment type="caution">
    <text evidence="2">The sequence shown here is derived from an EMBL/GenBank/DDBJ whole genome shotgun (WGS) entry which is preliminary data.</text>
</comment>
<dbReference type="AlphaFoldDB" id="A0A6B3NHP5"/>
<dbReference type="Gene3D" id="3.40.50.10140">
    <property type="entry name" value="Toll/interleukin-1 receptor homology (TIR) domain"/>
    <property type="match status" value="1"/>
</dbReference>
<name>A0A6B3NHP5_9CYAN</name>
<sequence>MRDQIFISYSHQDKDWLVRLQKMLKPLTRKQTISVWDDTKINVGSKWREEIKRALASAKVAVLMVSDNFLASEFIDKHELPPLLAAAETEGLKIIWIYLSYCLYEETEIEAYQAAHNLSRPLDDLTTSQQNKVLRDICQAIKKESLAPPKPTVHQPLIVTKNEQPTLNNFEFSVVSTNAQGREISRRRQSAQQFTENLDNDYGVQLEMVAIPRGIFTMGSPDSEAGRSDDEGPQHLVKIAPFFMGKYPVTQEQWLVVAEFPQVNRSLNPNPSYWKGSNLPVERISWYDAEEFCNRLSQQTGREYRLPTEAEWEYACRAETTTPYHFGEGISPELANYKNKERATPVGNFQVANNFGLYDMHGNVWEWCTDHWHDNYEGAPLDGSAWLDSDNDDRFQALRGGSWYNIPDDCRCASRINFDIGRDGFDVIIGFRVVCVGARTP</sequence>
<dbReference type="PROSITE" id="PS50104">
    <property type="entry name" value="TIR"/>
    <property type="match status" value="1"/>
</dbReference>
<dbReference type="SMART" id="SM00255">
    <property type="entry name" value="TIR"/>
    <property type="match status" value="1"/>
</dbReference>
<dbReference type="InterPro" id="IPR005532">
    <property type="entry name" value="SUMF_dom"/>
</dbReference>
<organism evidence="2">
    <name type="scientific">Symploca sp. SIO1C4</name>
    <dbReference type="NCBI Taxonomy" id="2607765"/>
    <lineage>
        <taxon>Bacteria</taxon>
        <taxon>Bacillati</taxon>
        <taxon>Cyanobacteriota</taxon>
        <taxon>Cyanophyceae</taxon>
        <taxon>Coleofasciculales</taxon>
        <taxon>Coleofasciculaceae</taxon>
        <taxon>Symploca</taxon>
    </lineage>
</organism>
<feature type="domain" description="TIR" evidence="1">
    <location>
        <begin position="1"/>
        <end position="141"/>
    </location>
</feature>
<dbReference type="InterPro" id="IPR051043">
    <property type="entry name" value="Sulfatase_Mod_Factor_Kinase"/>
</dbReference>
<dbReference type="InterPro" id="IPR000157">
    <property type="entry name" value="TIR_dom"/>
</dbReference>
<dbReference type="SUPFAM" id="SSF52200">
    <property type="entry name" value="Toll/Interleukin receptor TIR domain"/>
    <property type="match status" value="1"/>
</dbReference>
<dbReference type="InterPro" id="IPR035897">
    <property type="entry name" value="Toll_tir_struct_dom_sf"/>
</dbReference>
<evidence type="ECO:0000313" key="2">
    <source>
        <dbReference type="EMBL" id="NER29534.1"/>
    </source>
</evidence>
<dbReference type="Pfam" id="PF03781">
    <property type="entry name" value="FGE-sulfatase"/>
    <property type="match status" value="1"/>
</dbReference>
<dbReference type="Pfam" id="PF13676">
    <property type="entry name" value="TIR_2"/>
    <property type="match status" value="1"/>
</dbReference>
<dbReference type="PANTHER" id="PTHR23150">
    <property type="entry name" value="SULFATASE MODIFYING FACTOR 1, 2"/>
    <property type="match status" value="1"/>
</dbReference>
<dbReference type="EMBL" id="JAAHFQ010000383">
    <property type="protein sequence ID" value="NER29534.1"/>
    <property type="molecule type" value="Genomic_DNA"/>
</dbReference>
<dbReference type="SUPFAM" id="SSF56436">
    <property type="entry name" value="C-type lectin-like"/>
    <property type="match status" value="1"/>
</dbReference>
<dbReference type="GO" id="GO:0007165">
    <property type="term" value="P:signal transduction"/>
    <property type="evidence" value="ECO:0007669"/>
    <property type="project" value="InterPro"/>
</dbReference>
<dbReference type="InterPro" id="IPR016187">
    <property type="entry name" value="CTDL_fold"/>
</dbReference>